<sequence>MAGRVYPWPLPDHPAVRARSQVRRPRTPCLRSPDLFAGSGRRLAVPPPGGRRVTERWRLDKEGGGRWNREDTRVVRVLCSFGRRRDETSRAGGDGTIGQVCNVDR</sequence>
<feature type="region of interest" description="Disordered" evidence="1">
    <location>
        <begin position="18"/>
        <end position="51"/>
    </location>
</feature>
<protein>
    <submittedName>
        <fullName evidence="2">Os08g0481875 protein</fullName>
    </submittedName>
</protein>
<gene>
    <name evidence="2" type="ordered locus">Os08g0481875</name>
    <name evidence="2" type="ORF">OSNPB_080481875</name>
</gene>
<accession>A0A0P0XHA5</accession>
<evidence type="ECO:0000313" key="3">
    <source>
        <dbReference type="Proteomes" id="UP000059680"/>
    </source>
</evidence>
<organism evidence="2 3">
    <name type="scientific">Oryza sativa subsp. japonica</name>
    <name type="common">Rice</name>
    <dbReference type="NCBI Taxonomy" id="39947"/>
    <lineage>
        <taxon>Eukaryota</taxon>
        <taxon>Viridiplantae</taxon>
        <taxon>Streptophyta</taxon>
        <taxon>Embryophyta</taxon>
        <taxon>Tracheophyta</taxon>
        <taxon>Spermatophyta</taxon>
        <taxon>Magnoliopsida</taxon>
        <taxon>Liliopsida</taxon>
        <taxon>Poales</taxon>
        <taxon>Poaceae</taxon>
        <taxon>BOP clade</taxon>
        <taxon>Oryzoideae</taxon>
        <taxon>Oryzeae</taxon>
        <taxon>Oryzinae</taxon>
        <taxon>Oryza</taxon>
        <taxon>Oryza sativa</taxon>
    </lineage>
</organism>
<dbReference type="PaxDb" id="39947-A0A0P0XHA5"/>
<reference evidence="3" key="1">
    <citation type="journal article" date="2005" name="Nature">
        <title>The map-based sequence of the rice genome.</title>
        <authorList>
            <consortium name="International rice genome sequencing project (IRGSP)"/>
            <person name="Matsumoto T."/>
            <person name="Wu J."/>
            <person name="Kanamori H."/>
            <person name="Katayose Y."/>
            <person name="Fujisawa M."/>
            <person name="Namiki N."/>
            <person name="Mizuno H."/>
            <person name="Yamamoto K."/>
            <person name="Antonio B.A."/>
            <person name="Baba T."/>
            <person name="Sakata K."/>
            <person name="Nagamura Y."/>
            <person name="Aoki H."/>
            <person name="Arikawa K."/>
            <person name="Arita K."/>
            <person name="Bito T."/>
            <person name="Chiden Y."/>
            <person name="Fujitsuka N."/>
            <person name="Fukunaka R."/>
            <person name="Hamada M."/>
            <person name="Harada C."/>
            <person name="Hayashi A."/>
            <person name="Hijishita S."/>
            <person name="Honda M."/>
            <person name="Hosokawa S."/>
            <person name="Ichikawa Y."/>
            <person name="Idonuma A."/>
            <person name="Iijima M."/>
            <person name="Ikeda M."/>
            <person name="Ikeno M."/>
            <person name="Ito K."/>
            <person name="Ito S."/>
            <person name="Ito T."/>
            <person name="Ito Y."/>
            <person name="Ito Y."/>
            <person name="Iwabuchi A."/>
            <person name="Kamiya K."/>
            <person name="Karasawa W."/>
            <person name="Kurita K."/>
            <person name="Katagiri S."/>
            <person name="Kikuta A."/>
            <person name="Kobayashi H."/>
            <person name="Kobayashi N."/>
            <person name="Machita K."/>
            <person name="Maehara T."/>
            <person name="Masukawa M."/>
            <person name="Mizubayashi T."/>
            <person name="Mukai Y."/>
            <person name="Nagasaki H."/>
            <person name="Nagata Y."/>
            <person name="Naito S."/>
            <person name="Nakashima M."/>
            <person name="Nakama Y."/>
            <person name="Nakamichi Y."/>
            <person name="Nakamura M."/>
            <person name="Meguro A."/>
            <person name="Negishi M."/>
            <person name="Ohta I."/>
            <person name="Ohta T."/>
            <person name="Okamoto M."/>
            <person name="Ono N."/>
            <person name="Saji S."/>
            <person name="Sakaguchi M."/>
            <person name="Sakai K."/>
            <person name="Shibata M."/>
            <person name="Shimokawa T."/>
            <person name="Song J."/>
            <person name="Takazaki Y."/>
            <person name="Terasawa K."/>
            <person name="Tsugane M."/>
            <person name="Tsuji K."/>
            <person name="Ueda S."/>
            <person name="Waki K."/>
            <person name="Yamagata H."/>
            <person name="Yamamoto M."/>
            <person name="Yamamoto S."/>
            <person name="Yamane H."/>
            <person name="Yoshiki S."/>
            <person name="Yoshihara R."/>
            <person name="Yukawa K."/>
            <person name="Zhong H."/>
            <person name="Yano M."/>
            <person name="Yuan Q."/>
            <person name="Ouyang S."/>
            <person name="Liu J."/>
            <person name="Jones K.M."/>
            <person name="Gansberger K."/>
            <person name="Moffat K."/>
            <person name="Hill J."/>
            <person name="Bera J."/>
            <person name="Fadrosh D."/>
            <person name="Jin S."/>
            <person name="Johri S."/>
            <person name="Kim M."/>
            <person name="Overton L."/>
            <person name="Reardon M."/>
            <person name="Tsitrin T."/>
            <person name="Vuong H."/>
            <person name="Weaver B."/>
            <person name="Ciecko A."/>
            <person name="Tallon L."/>
            <person name="Jackson J."/>
            <person name="Pai G."/>
            <person name="Aken S.V."/>
            <person name="Utterback T."/>
            <person name="Reidmuller S."/>
            <person name="Feldblyum T."/>
            <person name="Hsiao J."/>
            <person name="Zismann V."/>
            <person name="Iobst S."/>
            <person name="de Vazeille A.R."/>
            <person name="Buell C.R."/>
            <person name="Ying K."/>
            <person name="Li Y."/>
            <person name="Lu T."/>
            <person name="Huang Y."/>
            <person name="Zhao Q."/>
            <person name="Feng Q."/>
            <person name="Zhang L."/>
            <person name="Zhu J."/>
            <person name="Weng Q."/>
            <person name="Mu J."/>
            <person name="Lu Y."/>
            <person name="Fan D."/>
            <person name="Liu Y."/>
            <person name="Guan J."/>
            <person name="Zhang Y."/>
            <person name="Yu S."/>
            <person name="Liu X."/>
            <person name="Zhang Y."/>
            <person name="Hong G."/>
            <person name="Han B."/>
            <person name="Choisne N."/>
            <person name="Demange N."/>
            <person name="Orjeda G."/>
            <person name="Samain S."/>
            <person name="Cattolico L."/>
            <person name="Pelletier E."/>
            <person name="Couloux A."/>
            <person name="Segurens B."/>
            <person name="Wincker P."/>
            <person name="D'Hont A."/>
            <person name="Scarpelli C."/>
            <person name="Weissenbach J."/>
            <person name="Salanoubat M."/>
            <person name="Quetier F."/>
            <person name="Yu Y."/>
            <person name="Kim H.R."/>
            <person name="Rambo T."/>
            <person name="Currie J."/>
            <person name="Collura K."/>
            <person name="Luo M."/>
            <person name="Yang T."/>
            <person name="Ammiraju J.S.S."/>
            <person name="Engler F."/>
            <person name="Soderlund C."/>
            <person name="Wing R.A."/>
            <person name="Palmer L.E."/>
            <person name="de la Bastide M."/>
            <person name="Spiegel L."/>
            <person name="Nascimento L."/>
            <person name="Zutavern T."/>
            <person name="O'Shaughnessy A."/>
            <person name="Dike S."/>
            <person name="Dedhia N."/>
            <person name="Preston R."/>
            <person name="Balija V."/>
            <person name="McCombie W.R."/>
            <person name="Chow T."/>
            <person name="Chen H."/>
            <person name="Chung M."/>
            <person name="Chen C."/>
            <person name="Shaw J."/>
            <person name="Wu H."/>
            <person name="Hsiao K."/>
            <person name="Chao Y."/>
            <person name="Chu M."/>
            <person name="Cheng C."/>
            <person name="Hour A."/>
            <person name="Lee P."/>
            <person name="Lin S."/>
            <person name="Lin Y."/>
            <person name="Liou J."/>
            <person name="Liu S."/>
            <person name="Hsing Y."/>
            <person name="Raghuvanshi S."/>
            <person name="Mohanty A."/>
            <person name="Bharti A.K."/>
            <person name="Gaur A."/>
            <person name="Gupta V."/>
            <person name="Kumar D."/>
            <person name="Ravi V."/>
            <person name="Vij S."/>
            <person name="Kapur A."/>
            <person name="Khurana P."/>
            <person name="Khurana P."/>
            <person name="Khurana J.P."/>
            <person name="Tyagi A.K."/>
            <person name="Gaikwad K."/>
            <person name="Singh A."/>
            <person name="Dalal V."/>
            <person name="Srivastava S."/>
            <person name="Dixit A."/>
            <person name="Pal A.K."/>
            <person name="Ghazi I.A."/>
            <person name="Yadav M."/>
            <person name="Pandit A."/>
            <person name="Bhargava A."/>
            <person name="Sureshbabu K."/>
            <person name="Batra K."/>
            <person name="Sharma T.R."/>
            <person name="Mohapatra T."/>
            <person name="Singh N.K."/>
            <person name="Messing J."/>
            <person name="Nelson A.B."/>
            <person name="Fuks G."/>
            <person name="Kavchok S."/>
            <person name="Keizer G."/>
            <person name="Linton E."/>
            <person name="Llaca V."/>
            <person name="Song R."/>
            <person name="Tanyolac B."/>
            <person name="Young S."/>
            <person name="Ho-Il K."/>
            <person name="Hahn J.H."/>
            <person name="Sangsakoo G."/>
            <person name="Vanavichit A."/>
            <person name="de Mattos Luiz.A.T."/>
            <person name="Zimmer P.D."/>
            <person name="Malone G."/>
            <person name="Dellagostin O."/>
            <person name="de Oliveira A.C."/>
            <person name="Bevan M."/>
            <person name="Bancroft I."/>
            <person name="Minx P."/>
            <person name="Cordum H."/>
            <person name="Wilson R."/>
            <person name="Cheng Z."/>
            <person name="Jin W."/>
            <person name="Jiang J."/>
            <person name="Leong S.A."/>
            <person name="Iwama H."/>
            <person name="Gojobori T."/>
            <person name="Itoh T."/>
            <person name="Niimura Y."/>
            <person name="Fujii Y."/>
            <person name="Habara T."/>
            <person name="Sakai H."/>
            <person name="Sato Y."/>
            <person name="Wilson G."/>
            <person name="Kumar K."/>
            <person name="McCouch S."/>
            <person name="Juretic N."/>
            <person name="Hoen D."/>
            <person name="Wright S."/>
            <person name="Bruskiewich R."/>
            <person name="Bureau T."/>
            <person name="Miyao A."/>
            <person name="Hirochika H."/>
            <person name="Nishikawa T."/>
            <person name="Kadowaki K."/>
            <person name="Sugiura M."/>
            <person name="Burr B."/>
            <person name="Sasaki T."/>
        </authorList>
    </citation>
    <scope>NUCLEOTIDE SEQUENCE [LARGE SCALE GENOMIC DNA]</scope>
    <source>
        <strain evidence="3">cv. Nipponbare</strain>
    </source>
</reference>
<dbReference type="Proteomes" id="UP000059680">
    <property type="component" value="Chromosome 8"/>
</dbReference>
<proteinExistence type="predicted"/>
<reference evidence="2 3" key="3">
    <citation type="journal article" date="2013" name="Rice">
        <title>Improvement of the Oryza sativa Nipponbare reference genome using next generation sequence and optical map data.</title>
        <authorList>
            <person name="Kawahara Y."/>
            <person name="de la Bastide M."/>
            <person name="Hamilton J.P."/>
            <person name="Kanamori H."/>
            <person name="McCombie W.R."/>
            <person name="Ouyang S."/>
            <person name="Schwartz D.C."/>
            <person name="Tanaka T."/>
            <person name="Wu J."/>
            <person name="Zhou S."/>
            <person name="Childs K.L."/>
            <person name="Davidson R.M."/>
            <person name="Lin H."/>
            <person name="Quesada-Ocampo L."/>
            <person name="Vaillancourt B."/>
            <person name="Sakai H."/>
            <person name="Lee S.S."/>
            <person name="Kim J."/>
            <person name="Numa H."/>
            <person name="Itoh T."/>
            <person name="Buell C.R."/>
            <person name="Matsumoto T."/>
        </authorList>
    </citation>
    <scope>NUCLEOTIDE SEQUENCE [LARGE SCALE GENOMIC DNA]</scope>
    <source>
        <strain evidence="3">cv. Nipponbare</strain>
    </source>
</reference>
<evidence type="ECO:0000256" key="1">
    <source>
        <dbReference type="SAM" id="MobiDB-lite"/>
    </source>
</evidence>
<reference evidence="2 3" key="2">
    <citation type="journal article" date="2013" name="Plant Cell Physiol.">
        <title>Rice Annotation Project Database (RAP-DB): an integrative and interactive database for rice genomics.</title>
        <authorList>
            <person name="Sakai H."/>
            <person name="Lee S.S."/>
            <person name="Tanaka T."/>
            <person name="Numa H."/>
            <person name="Kim J."/>
            <person name="Kawahara Y."/>
            <person name="Wakimoto H."/>
            <person name="Yang C.C."/>
            <person name="Iwamoto M."/>
            <person name="Abe T."/>
            <person name="Yamada Y."/>
            <person name="Muto A."/>
            <person name="Inokuchi H."/>
            <person name="Ikemura T."/>
            <person name="Matsumoto T."/>
            <person name="Sasaki T."/>
            <person name="Itoh T."/>
        </authorList>
    </citation>
    <scope>NUCLEOTIDE SEQUENCE [LARGE SCALE GENOMIC DNA]</scope>
    <source>
        <strain evidence="3">cv. Nipponbare</strain>
    </source>
</reference>
<dbReference type="InParanoid" id="A0A0P0XHA5"/>
<keyword evidence="3" id="KW-1185">Reference proteome</keyword>
<dbReference type="EMBL" id="AP014964">
    <property type="protein sequence ID" value="BAT05932.1"/>
    <property type="molecule type" value="Genomic_DNA"/>
</dbReference>
<feature type="region of interest" description="Disordered" evidence="1">
    <location>
        <begin position="85"/>
        <end position="105"/>
    </location>
</feature>
<evidence type="ECO:0000313" key="2">
    <source>
        <dbReference type="EMBL" id="BAT05932.1"/>
    </source>
</evidence>
<dbReference type="AlphaFoldDB" id="A0A0P0XHA5"/>
<name>A0A0P0XHA5_ORYSJ</name>